<dbReference type="PROSITE" id="PS51449">
    <property type="entry name" value="MTTASE_N"/>
    <property type="match status" value="1"/>
</dbReference>
<keyword evidence="4" id="KW-0949">S-adenosyl-L-methionine</keyword>
<dbReference type="InterPro" id="IPR058240">
    <property type="entry name" value="rSAM_sf"/>
</dbReference>
<evidence type="ECO:0000259" key="9">
    <source>
        <dbReference type="PROSITE" id="PS51918"/>
    </source>
</evidence>
<keyword evidence="6" id="KW-0408">Iron</keyword>
<organism evidence="10">
    <name type="scientific">candidate division WS2 bacterium ADurb.Bin280</name>
    <dbReference type="NCBI Taxonomy" id="1852829"/>
    <lineage>
        <taxon>Bacteria</taxon>
        <taxon>candidate division WS2</taxon>
    </lineage>
</organism>
<keyword evidence="3 10" id="KW-0808">Transferase</keyword>
<dbReference type="InterPro" id="IPR023404">
    <property type="entry name" value="rSAM_horseshoe"/>
</dbReference>
<dbReference type="InterPro" id="IPR006638">
    <property type="entry name" value="Elp3/MiaA/NifB-like_rSAM"/>
</dbReference>
<dbReference type="Gene3D" id="3.40.50.12160">
    <property type="entry name" value="Methylthiotransferase, N-terminal domain"/>
    <property type="match status" value="1"/>
</dbReference>
<accession>A0A1V5SH02</accession>
<name>A0A1V5SH02_9BACT</name>
<dbReference type="InterPro" id="IPR038135">
    <property type="entry name" value="Methylthiotransferase_N_sf"/>
</dbReference>
<evidence type="ECO:0000256" key="7">
    <source>
        <dbReference type="ARBA" id="ARBA00023014"/>
    </source>
</evidence>
<feature type="domain" description="Radical SAM core" evidence="9">
    <location>
        <begin position="122"/>
        <end position="348"/>
    </location>
</feature>
<dbReference type="SUPFAM" id="SSF102114">
    <property type="entry name" value="Radical SAM enzymes"/>
    <property type="match status" value="1"/>
</dbReference>
<dbReference type="FunFam" id="3.80.30.20:FF:000001">
    <property type="entry name" value="tRNA-2-methylthio-N(6)-dimethylallyladenosine synthase 2"/>
    <property type="match status" value="1"/>
</dbReference>
<dbReference type="EC" id="2.-.-.-" evidence="10"/>
<dbReference type="InterPro" id="IPR020612">
    <property type="entry name" value="Methylthiotransferase_CS"/>
</dbReference>
<dbReference type="SMART" id="SM00729">
    <property type="entry name" value="Elp3"/>
    <property type="match status" value="1"/>
</dbReference>
<evidence type="ECO:0000256" key="2">
    <source>
        <dbReference type="ARBA" id="ARBA00022485"/>
    </source>
</evidence>
<dbReference type="GO" id="GO:0005829">
    <property type="term" value="C:cytosol"/>
    <property type="evidence" value="ECO:0007669"/>
    <property type="project" value="TreeGrafter"/>
</dbReference>
<keyword evidence="5" id="KW-0479">Metal-binding</keyword>
<comment type="cofactor">
    <cofactor evidence="1">
        <name>[4Fe-4S] cluster</name>
        <dbReference type="ChEBI" id="CHEBI:49883"/>
    </cofactor>
</comment>
<keyword evidence="7" id="KW-0411">Iron-sulfur</keyword>
<evidence type="ECO:0000256" key="1">
    <source>
        <dbReference type="ARBA" id="ARBA00001966"/>
    </source>
</evidence>
<dbReference type="InterPro" id="IPR013848">
    <property type="entry name" value="Methylthiotransferase_N"/>
</dbReference>
<dbReference type="Proteomes" id="UP000485367">
    <property type="component" value="Unassembled WGS sequence"/>
</dbReference>
<sequence>MKTYYLHVIGCQQNEHDGVRIHHLLDKIGFQETTKEKADLIIIVACAVRQTAVDRVFGLVNNIRKAQKNKNPKIIVTGCVIDNDKKKFKARQVDFWDIEKPEQLAKLIDFKDQKSLSKLLREGALFSSSVPIMFGCNNFCTYCATAFTRGRERSRNIKDVISDIKKLIERGNSEILLLGETIDSYKDPETGETLDILFEKLNALDGDFIISFTSNHPKDMTDEIIKAVATLPKIKKEIHLPIQSGSDKILKAMNRPYDAKTYLKIVEKIRTSKVPIDITTDVIVGFPGEDEDDFQKTVEIFKSVGYKTAYINKYSPRYGTAAYRLGDPIPWSEKQRRWRILNDIITGK</sequence>
<evidence type="ECO:0000313" key="10">
    <source>
        <dbReference type="EMBL" id="OQA53272.1"/>
    </source>
</evidence>
<dbReference type="EMBL" id="MWBO01000006">
    <property type="protein sequence ID" value="OQA53272.1"/>
    <property type="molecule type" value="Genomic_DNA"/>
</dbReference>
<proteinExistence type="predicted"/>
<evidence type="ECO:0000256" key="6">
    <source>
        <dbReference type="ARBA" id="ARBA00023004"/>
    </source>
</evidence>
<comment type="caution">
    <text evidence="10">The sequence shown here is derived from an EMBL/GenBank/DDBJ whole genome shotgun (WGS) entry which is preliminary data.</text>
</comment>
<dbReference type="InterPro" id="IPR007197">
    <property type="entry name" value="rSAM"/>
</dbReference>
<evidence type="ECO:0000259" key="8">
    <source>
        <dbReference type="PROSITE" id="PS51449"/>
    </source>
</evidence>
<dbReference type="PROSITE" id="PS51918">
    <property type="entry name" value="RADICAL_SAM"/>
    <property type="match status" value="1"/>
</dbReference>
<dbReference type="InterPro" id="IPR005839">
    <property type="entry name" value="Methylthiotransferase"/>
</dbReference>
<dbReference type="GO" id="GO:0035597">
    <property type="term" value="F:tRNA-2-methylthio-N(6)-dimethylallyladenosine(37) synthase activity"/>
    <property type="evidence" value="ECO:0007669"/>
    <property type="project" value="TreeGrafter"/>
</dbReference>
<dbReference type="Gene3D" id="3.80.30.20">
    <property type="entry name" value="tm_1862 like domain"/>
    <property type="match status" value="1"/>
</dbReference>
<protein>
    <submittedName>
        <fullName evidence="10">(Dimethylallyl)adenosine tRNA methylthiotransferase MiaB</fullName>
        <ecNumber evidence="10">2.-.-.-</ecNumber>
    </submittedName>
</protein>
<gene>
    <name evidence="10" type="primary">miaB</name>
    <name evidence="10" type="ORF">BWY43_00043</name>
</gene>
<keyword evidence="2" id="KW-0004">4Fe-4S</keyword>
<evidence type="ECO:0000256" key="4">
    <source>
        <dbReference type="ARBA" id="ARBA00022691"/>
    </source>
</evidence>
<evidence type="ECO:0000256" key="5">
    <source>
        <dbReference type="ARBA" id="ARBA00022723"/>
    </source>
</evidence>
<dbReference type="CDD" id="cd01335">
    <property type="entry name" value="Radical_SAM"/>
    <property type="match status" value="1"/>
</dbReference>
<dbReference type="Pfam" id="PF04055">
    <property type="entry name" value="Radical_SAM"/>
    <property type="match status" value="1"/>
</dbReference>
<dbReference type="PROSITE" id="PS01278">
    <property type="entry name" value="MTTASE_RADICAL"/>
    <property type="match status" value="1"/>
</dbReference>
<dbReference type="NCBIfam" id="TIGR00089">
    <property type="entry name" value="MiaB/RimO family radical SAM methylthiotransferase"/>
    <property type="match status" value="1"/>
</dbReference>
<dbReference type="PANTHER" id="PTHR43020">
    <property type="entry name" value="CDK5 REGULATORY SUBUNIT-ASSOCIATED PROTEIN 1"/>
    <property type="match status" value="1"/>
</dbReference>
<dbReference type="SFLD" id="SFLDS00029">
    <property type="entry name" value="Radical_SAM"/>
    <property type="match status" value="1"/>
</dbReference>
<reference evidence="10" key="1">
    <citation type="submission" date="2017-02" db="EMBL/GenBank/DDBJ databases">
        <title>Delving into the versatile metabolic prowess of the omnipresent phylum Bacteroidetes.</title>
        <authorList>
            <person name="Nobu M.K."/>
            <person name="Mei R."/>
            <person name="Narihiro T."/>
            <person name="Kuroda K."/>
            <person name="Liu W.-T."/>
        </authorList>
    </citation>
    <scope>NUCLEOTIDE SEQUENCE</scope>
    <source>
        <strain evidence="10">ADurb.Bin280</strain>
    </source>
</reference>
<dbReference type="GO" id="GO:0051539">
    <property type="term" value="F:4 iron, 4 sulfur cluster binding"/>
    <property type="evidence" value="ECO:0007669"/>
    <property type="project" value="UniProtKB-KW"/>
</dbReference>
<feature type="domain" description="MTTase N-terminal" evidence="8">
    <location>
        <begin position="2"/>
        <end position="116"/>
    </location>
</feature>
<dbReference type="Pfam" id="PF00919">
    <property type="entry name" value="UPF0004"/>
    <property type="match status" value="1"/>
</dbReference>
<dbReference type="PANTHER" id="PTHR43020:SF2">
    <property type="entry name" value="MITOCHONDRIAL TRNA METHYLTHIOTRANSFERASE CDK5RAP1"/>
    <property type="match status" value="1"/>
</dbReference>
<dbReference type="GO" id="GO:0046872">
    <property type="term" value="F:metal ion binding"/>
    <property type="evidence" value="ECO:0007669"/>
    <property type="project" value="UniProtKB-KW"/>
</dbReference>
<evidence type="ECO:0000256" key="3">
    <source>
        <dbReference type="ARBA" id="ARBA00022679"/>
    </source>
</evidence>
<dbReference type="SFLD" id="SFLDG01082">
    <property type="entry name" value="B12-binding_domain_containing"/>
    <property type="match status" value="1"/>
</dbReference>
<dbReference type="AlphaFoldDB" id="A0A1V5SH02"/>